<dbReference type="OrthoDB" id="128965at2759"/>
<evidence type="ECO:0000313" key="2">
    <source>
        <dbReference type="EMBL" id="KAE8918613.1"/>
    </source>
</evidence>
<dbReference type="Proteomes" id="UP000433483">
    <property type="component" value="Unassembled WGS sequence"/>
</dbReference>
<organism evidence="2 7">
    <name type="scientific">Phytophthora fragariae</name>
    <dbReference type="NCBI Taxonomy" id="53985"/>
    <lineage>
        <taxon>Eukaryota</taxon>
        <taxon>Sar</taxon>
        <taxon>Stramenopiles</taxon>
        <taxon>Oomycota</taxon>
        <taxon>Peronosporomycetes</taxon>
        <taxon>Peronosporales</taxon>
        <taxon>Peronosporaceae</taxon>
        <taxon>Phytophthora</taxon>
    </lineage>
</organism>
<evidence type="ECO:0000313" key="11">
    <source>
        <dbReference type="Proteomes" id="UP000441208"/>
    </source>
</evidence>
<dbReference type="PANTHER" id="PTHR33223">
    <property type="entry name" value="CCHC-TYPE DOMAIN-CONTAINING PROTEIN"/>
    <property type="match status" value="1"/>
</dbReference>
<dbReference type="EMBL" id="QXFZ01005525">
    <property type="protein sequence ID" value="KAE9060700.1"/>
    <property type="molecule type" value="Genomic_DNA"/>
</dbReference>
<proteinExistence type="predicted"/>
<evidence type="ECO:0000313" key="4">
    <source>
        <dbReference type="EMBL" id="KAE9064456.1"/>
    </source>
</evidence>
<accession>A0A6A3DE83</accession>
<dbReference type="PANTHER" id="PTHR33223:SF6">
    <property type="entry name" value="CCHC-TYPE DOMAIN-CONTAINING PROTEIN"/>
    <property type="match status" value="1"/>
</dbReference>
<evidence type="ECO:0000313" key="3">
    <source>
        <dbReference type="EMBL" id="KAE9060700.1"/>
    </source>
</evidence>
<evidence type="ECO:0000313" key="8">
    <source>
        <dbReference type="Proteomes" id="UP000433483"/>
    </source>
</evidence>
<comment type="caution">
    <text evidence="2">The sequence shown here is derived from an EMBL/GenBank/DDBJ whole genome shotgun (WGS) entry which is preliminary data.</text>
</comment>
<dbReference type="Proteomes" id="UP000429523">
    <property type="component" value="Unassembled WGS sequence"/>
</dbReference>
<evidence type="ECO:0000313" key="7">
    <source>
        <dbReference type="Proteomes" id="UP000429523"/>
    </source>
</evidence>
<name>A0A6A3DE83_9STRA</name>
<evidence type="ECO:0000256" key="1">
    <source>
        <dbReference type="SAM" id="MobiDB-lite"/>
    </source>
</evidence>
<reference evidence="7 8" key="1">
    <citation type="submission" date="2018-08" db="EMBL/GenBank/DDBJ databases">
        <title>Genomic investigation of the strawberry pathogen Phytophthora fragariae indicates pathogenicity is determined by transcriptional variation in three key races.</title>
        <authorList>
            <person name="Adams T.M."/>
            <person name="Armitage A.D."/>
            <person name="Sobczyk M.K."/>
            <person name="Bates H.J."/>
            <person name="Dunwell J.M."/>
            <person name="Nellist C.F."/>
            <person name="Harrison R.J."/>
        </authorList>
    </citation>
    <scope>NUCLEOTIDE SEQUENCE [LARGE SCALE GENOMIC DNA]</scope>
    <source>
        <strain evidence="6 9">BC-1</strain>
        <strain evidence="5 8">NOV-27</strain>
        <strain evidence="4 10">NOV-5</strain>
        <strain evidence="3 11">NOV-71</strain>
        <strain evidence="2 7">NOV-9</strain>
    </source>
</reference>
<evidence type="ECO:0000313" key="6">
    <source>
        <dbReference type="EMBL" id="KAE9166320.1"/>
    </source>
</evidence>
<keyword evidence="8" id="KW-1185">Reference proteome</keyword>
<evidence type="ECO:0008006" key="12">
    <source>
        <dbReference type="Google" id="ProtNLM"/>
    </source>
</evidence>
<feature type="region of interest" description="Disordered" evidence="1">
    <location>
        <begin position="1"/>
        <end position="80"/>
    </location>
</feature>
<dbReference type="Proteomes" id="UP000441208">
    <property type="component" value="Unassembled WGS sequence"/>
</dbReference>
<sequence>MATRSGHAARRSGQQPTEAVREAIARSSRGTAPAERKRRMSRGGLRDDSSGDDSQNAASKAEGGTTAARDASTISQAEDEDGLESMSWWDALAPGHQRALMKRFVMQPLAVAPPRDLSRITKKLNVDEFSGAHGESVEVWLAKVATAAERQEVLDGEDWAPQQLFYGATARLHGAAGNWFIGMNPRIAPADRTFGHLASLLREAFGDHTSIFKTELKLLERKQQPAERLHDFASSLRAIGFGHGEIDQGCYVEAFISGINNPNIEALVRTKSPQTLEDAARIAVRVGGDYGEGFRVQDWRIAERRFGEDRHYGSDDDKHRRLATLRMKQGSHDMPPVYTYRGEQQTTTTERGLTAAALGAIADAVIVRLAGRNLQTSDEVITATTLSVTKTAIAANTAEAEMRPAAVALAGRSGATELLSGAQHAMQAGRRT</sequence>
<gene>
    <name evidence="6" type="ORF">PF002_g31144</name>
    <name evidence="5" type="ORF">PF005_g30829</name>
    <name evidence="4" type="ORF">PF006_g30690</name>
    <name evidence="3" type="ORF">PF007_g30510</name>
    <name evidence="2" type="ORF">PF009_g31074</name>
</gene>
<protein>
    <recommendedName>
        <fullName evidence="12">Retrotransposon gag domain-containing protein</fullName>
    </recommendedName>
</protein>
<dbReference type="AlphaFoldDB" id="A0A6A3DE83"/>
<dbReference type="EMBL" id="QXGF01005507">
    <property type="protein sequence ID" value="KAE8918613.1"/>
    <property type="molecule type" value="Genomic_DNA"/>
</dbReference>
<dbReference type="EMBL" id="QXGD01005398">
    <property type="protein sequence ID" value="KAE9166320.1"/>
    <property type="molecule type" value="Genomic_DNA"/>
</dbReference>
<dbReference type="EMBL" id="QXGB01005675">
    <property type="protein sequence ID" value="KAE9162489.1"/>
    <property type="molecule type" value="Genomic_DNA"/>
</dbReference>
<dbReference type="Proteomes" id="UP000440367">
    <property type="component" value="Unassembled WGS sequence"/>
</dbReference>
<evidence type="ECO:0000313" key="5">
    <source>
        <dbReference type="EMBL" id="KAE9162489.1"/>
    </source>
</evidence>
<evidence type="ECO:0000313" key="10">
    <source>
        <dbReference type="Proteomes" id="UP000440732"/>
    </source>
</evidence>
<dbReference type="EMBL" id="QXGA01006080">
    <property type="protein sequence ID" value="KAE9064456.1"/>
    <property type="molecule type" value="Genomic_DNA"/>
</dbReference>
<dbReference type="Proteomes" id="UP000440732">
    <property type="component" value="Unassembled WGS sequence"/>
</dbReference>
<evidence type="ECO:0000313" key="9">
    <source>
        <dbReference type="Proteomes" id="UP000440367"/>
    </source>
</evidence>